<dbReference type="InterPro" id="IPR057058">
    <property type="entry name" value="LTI65_LTI78_NYQTKV"/>
</dbReference>
<dbReference type="InterPro" id="IPR012418">
    <property type="entry name" value="CAP160"/>
</dbReference>
<keyword evidence="6" id="KW-1185">Reference proteome</keyword>
<evidence type="ECO:0000259" key="2">
    <source>
        <dbReference type="Pfam" id="PF23399"/>
    </source>
</evidence>
<dbReference type="Pfam" id="PF23402">
    <property type="entry name" value="LTI65_LTI78_NYQTKV"/>
    <property type="match status" value="1"/>
</dbReference>
<dbReference type="PANTHER" id="PTHR33836:SF1">
    <property type="entry name" value="LOW-TEMPERATURE-INDUCED 65 KDA PROTEIN-RELATED"/>
    <property type="match status" value="1"/>
</dbReference>
<gene>
    <name evidence="5" type="ORF">V6N12_043309</name>
</gene>
<evidence type="ECO:0000313" key="6">
    <source>
        <dbReference type="Proteomes" id="UP001472677"/>
    </source>
</evidence>
<feature type="region of interest" description="Disordered" evidence="1">
    <location>
        <begin position="545"/>
        <end position="640"/>
    </location>
</feature>
<evidence type="ECO:0000259" key="3">
    <source>
        <dbReference type="Pfam" id="PF23402"/>
    </source>
</evidence>
<dbReference type="Pfam" id="PF07918">
    <property type="entry name" value="CAP160"/>
    <property type="match status" value="1"/>
</dbReference>
<feature type="compositionally biased region" description="Acidic residues" evidence="1">
    <location>
        <begin position="69"/>
        <end position="85"/>
    </location>
</feature>
<comment type="caution">
    <text evidence="5">The sequence shown here is derived from an EMBL/GenBank/DDBJ whole genome shotgun (WGS) entry which is preliminary data.</text>
</comment>
<name>A0ABR2DE07_9ROSI</name>
<dbReference type="Pfam" id="PF23399">
    <property type="entry name" value="LTI65_PGEED"/>
    <property type="match status" value="1"/>
</dbReference>
<reference evidence="5 6" key="1">
    <citation type="journal article" date="2024" name="G3 (Bethesda)">
        <title>Genome assembly of Hibiscus sabdariffa L. provides insights into metabolisms of medicinal natural products.</title>
        <authorList>
            <person name="Kim T."/>
        </authorList>
    </citation>
    <scope>NUCLEOTIDE SEQUENCE [LARGE SCALE GENOMIC DNA]</scope>
    <source>
        <strain evidence="5">TK-2024</strain>
        <tissue evidence="5">Old leaves</tissue>
    </source>
</reference>
<evidence type="ECO:0008006" key="7">
    <source>
        <dbReference type="Google" id="ProtNLM"/>
    </source>
</evidence>
<proteinExistence type="predicted"/>
<dbReference type="Pfam" id="PF23403">
    <property type="entry name" value="LTI65_LTI78_N"/>
    <property type="match status" value="1"/>
</dbReference>
<dbReference type="PANTHER" id="PTHR33836">
    <property type="entry name" value="LOW-TEMPERATURE-INDUCED 65 KDA PROTEIN-RELATED"/>
    <property type="match status" value="1"/>
</dbReference>
<feature type="region of interest" description="Disordered" evidence="1">
    <location>
        <begin position="433"/>
        <end position="464"/>
    </location>
</feature>
<feature type="compositionally biased region" description="Polar residues" evidence="1">
    <location>
        <begin position="583"/>
        <end position="592"/>
    </location>
</feature>
<feature type="compositionally biased region" description="Basic and acidic residues" evidence="1">
    <location>
        <begin position="550"/>
        <end position="578"/>
    </location>
</feature>
<protein>
    <recommendedName>
        <fullName evidence="7">Low-temperature-induced 65 kDa protein</fullName>
    </recommendedName>
</protein>
<feature type="domain" description="LTI65/LTI78 NYQTKV repeat" evidence="3">
    <location>
        <begin position="286"/>
        <end position="346"/>
    </location>
</feature>
<feature type="region of interest" description="Disordered" evidence="1">
    <location>
        <begin position="488"/>
        <end position="518"/>
    </location>
</feature>
<feature type="region of interest" description="Disordered" evidence="1">
    <location>
        <begin position="1"/>
        <end position="330"/>
    </location>
</feature>
<dbReference type="InterPro" id="IPR056605">
    <property type="entry name" value="LTI65_LTI78_N"/>
</dbReference>
<dbReference type="Proteomes" id="UP001472677">
    <property type="component" value="Unassembled WGS sequence"/>
</dbReference>
<dbReference type="InterPro" id="IPR057059">
    <property type="entry name" value="LTI65/LTI78_PGEED"/>
</dbReference>
<evidence type="ECO:0000259" key="4">
    <source>
        <dbReference type="Pfam" id="PF23403"/>
    </source>
</evidence>
<feature type="compositionally biased region" description="Basic and acidic residues" evidence="1">
    <location>
        <begin position="55"/>
        <end position="68"/>
    </location>
</feature>
<feature type="domain" description="LTI65/LTI78 N-terminal" evidence="4">
    <location>
        <begin position="24"/>
        <end position="100"/>
    </location>
</feature>
<evidence type="ECO:0000313" key="5">
    <source>
        <dbReference type="EMBL" id="KAK8537135.1"/>
    </source>
</evidence>
<sequence>METQSAYDTNTRHQHGEGEDDQPQEKQSVLKKVKAKAKKIKDTIKKHGPGHHHDHGNDQYHEGHIPDDHDLDEEDDDDEEEEIVQDPEVHGAPMYESAATKNVVSGQPEDLSRPGITNFDRQDALPTNPLASREISENYYTGNHGIKDNDHPNSTFSVHGAPMYESAAAKNVAPGQQDYLSRPGITDFETSKALPVDPLASTERSENYYTGNYETKRNDPPHSAVTGLEAPLVREQPRVDSGKTNDTIEEPLAPQITPLPSSYQVKDDDPTRTFVHGGDEYPGQEKVNLQRPTGLEEDDAAPKNTFDAYTTTNYQTKVTDPTGEGGEATGIAPLLHSMDKMKIYDEQGTGTGQNLPSATQARASDLAFATGTHDQFSPEPTRPLRTEPTPQEQTHNVDKASNQSSYTEKISSATSAIADKAVSAKNIVASKLGYGEKDQAQFQSPTTTNESREGQDTTKQASAMDYGKKVAATVTDKLSPVYKKATGAGSAVMSKLHGPGAGTATGVETEQVQDQDKGVSVKSYIADKFKPGDEDRALSEVISEVLSPGAEKETRARGKVTESEEVARRLGTGDETNERAGSGSMSSPTQSVVDKLKGAVGSWFGKGEGPQGTQQAHNSSYETTDSSSSAVGRTLQESGN</sequence>
<feature type="compositionally biased region" description="Low complexity" evidence="1">
    <location>
        <begin position="619"/>
        <end position="629"/>
    </location>
</feature>
<organism evidence="5 6">
    <name type="scientific">Hibiscus sabdariffa</name>
    <name type="common">roselle</name>
    <dbReference type="NCBI Taxonomy" id="183260"/>
    <lineage>
        <taxon>Eukaryota</taxon>
        <taxon>Viridiplantae</taxon>
        <taxon>Streptophyta</taxon>
        <taxon>Embryophyta</taxon>
        <taxon>Tracheophyta</taxon>
        <taxon>Spermatophyta</taxon>
        <taxon>Magnoliopsida</taxon>
        <taxon>eudicotyledons</taxon>
        <taxon>Gunneridae</taxon>
        <taxon>Pentapetalae</taxon>
        <taxon>rosids</taxon>
        <taxon>malvids</taxon>
        <taxon>Malvales</taxon>
        <taxon>Malvaceae</taxon>
        <taxon>Malvoideae</taxon>
        <taxon>Hibiscus</taxon>
    </lineage>
</organism>
<accession>A0ABR2DE07</accession>
<feature type="domain" description="LTI65/LTI78 PGEED repeat" evidence="2">
    <location>
        <begin position="516"/>
        <end position="546"/>
    </location>
</feature>
<feature type="compositionally biased region" description="Polar residues" evidence="1">
    <location>
        <begin position="391"/>
        <end position="408"/>
    </location>
</feature>
<feature type="region of interest" description="Disordered" evidence="1">
    <location>
        <begin position="368"/>
        <end position="408"/>
    </location>
</feature>
<feature type="compositionally biased region" description="Polar residues" evidence="1">
    <location>
        <begin position="307"/>
        <end position="319"/>
    </location>
</feature>
<dbReference type="InterPro" id="IPR037491">
    <property type="entry name" value="LTI78/LTI65"/>
</dbReference>
<dbReference type="EMBL" id="JBBPBM010000028">
    <property type="protein sequence ID" value="KAK8537135.1"/>
    <property type="molecule type" value="Genomic_DNA"/>
</dbReference>
<feature type="compositionally biased region" description="Polar residues" evidence="1">
    <location>
        <begin position="440"/>
        <end position="449"/>
    </location>
</feature>
<evidence type="ECO:0000256" key="1">
    <source>
        <dbReference type="SAM" id="MobiDB-lite"/>
    </source>
</evidence>
<feature type="compositionally biased region" description="Basic residues" evidence="1">
    <location>
        <begin position="29"/>
        <end position="39"/>
    </location>
</feature>